<sequence>LESFDDFRLRPSTILSSKAKQEGVVQNTVE</sequence>
<accession>A0A1R3G6U5</accession>
<organism evidence="1 2">
    <name type="scientific">Corchorus capsularis</name>
    <name type="common">Jute</name>
    <dbReference type="NCBI Taxonomy" id="210143"/>
    <lineage>
        <taxon>Eukaryota</taxon>
        <taxon>Viridiplantae</taxon>
        <taxon>Streptophyta</taxon>
        <taxon>Embryophyta</taxon>
        <taxon>Tracheophyta</taxon>
        <taxon>Spermatophyta</taxon>
        <taxon>Magnoliopsida</taxon>
        <taxon>eudicotyledons</taxon>
        <taxon>Gunneridae</taxon>
        <taxon>Pentapetalae</taxon>
        <taxon>rosids</taxon>
        <taxon>malvids</taxon>
        <taxon>Malvales</taxon>
        <taxon>Malvaceae</taxon>
        <taxon>Grewioideae</taxon>
        <taxon>Apeibeae</taxon>
        <taxon>Corchorus</taxon>
    </lineage>
</organism>
<feature type="non-terminal residue" evidence="1">
    <location>
        <position position="30"/>
    </location>
</feature>
<dbReference type="Gramene" id="OMO53777">
    <property type="protein sequence ID" value="OMO53777"/>
    <property type="gene ID" value="CCACVL1_28354"/>
</dbReference>
<name>A0A1R3G6U5_COCAP</name>
<keyword evidence="2" id="KW-1185">Reference proteome</keyword>
<comment type="caution">
    <text evidence="1">The sequence shown here is derived from an EMBL/GenBank/DDBJ whole genome shotgun (WGS) entry which is preliminary data.</text>
</comment>
<evidence type="ECO:0000313" key="2">
    <source>
        <dbReference type="Proteomes" id="UP000188268"/>
    </source>
</evidence>
<dbReference type="AlphaFoldDB" id="A0A1R3G6U5"/>
<reference evidence="1 2" key="1">
    <citation type="submission" date="2013-09" db="EMBL/GenBank/DDBJ databases">
        <title>Corchorus capsularis genome sequencing.</title>
        <authorList>
            <person name="Alam M."/>
            <person name="Haque M.S."/>
            <person name="Islam M.S."/>
            <person name="Emdad E.M."/>
            <person name="Islam M.M."/>
            <person name="Ahmed B."/>
            <person name="Halim A."/>
            <person name="Hossen Q.M.M."/>
            <person name="Hossain M.Z."/>
            <person name="Ahmed R."/>
            <person name="Khan M.M."/>
            <person name="Islam R."/>
            <person name="Rashid M.M."/>
            <person name="Khan S.A."/>
            <person name="Rahman M.S."/>
            <person name="Alam M."/>
        </authorList>
    </citation>
    <scope>NUCLEOTIDE SEQUENCE [LARGE SCALE GENOMIC DNA]</scope>
    <source>
        <strain evidence="2">cv. CVL-1</strain>
        <tissue evidence="1">Whole seedling</tissue>
    </source>
</reference>
<feature type="non-terminal residue" evidence="1">
    <location>
        <position position="1"/>
    </location>
</feature>
<dbReference type="EMBL" id="AWWV01015135">
    <property type="protein sequence ID" value="OMO53777.1"/>
    <property type="molecule type" value="Genomic_DNA"/>
</dbReference>
<evidence type="ECO:0000313" key="1">
    <source>
        <dbReference type="EMBL" id="OMO53777.1"/>
    </source>
</evidence>
<dbReference type="Proteomes" id="UP000188268">
    <property type="component" value="Unassembled WGS sequence"/>
</dbReference>
<protein>
    <submittedName>
        <fullName evidence="1">Uncharacterized protein</fullName>
    </submittedName>
</protein>
<gene>
    <name evidence="1" type="ORF">CCACVL1_28354</name>
</gene>
<proteinExistence type="predicted"/>